<accession>A0A2S5VN11</accession>
<evidence type="ECO:0000313" key="4">
    <source>
        <dbReference type="Proteomes" id="UP000239241"/>
    </source>
</evidence>
<keyword evidence="2" id="KW-0812">Transmembrane</keyword>
<name>A0A2S5VN11_9MICO</name>
<feature type="transmembrane region" description="Helical" evidence="2">
    <location>
        <begin position="102"/>
        <end position="123"/>
    </location>
</feature>
<feature type="compositionally biased region" description="Low complexity" evidence="1">
    <location>
        <begin position="1"/>
        <end position="20"/>
    </location>
</feature>
<keyword evidence="2" id="KW-0472">Membrane</keyword>
<dbReference type="Proteomes" id="UP000239241">
    <property type="component" value="Unassembled WGS sequence"/>
</dbReference>
<feature type="transmembrane region" description="Helical" evidence="2">
    <location>
        <begin position="70"/>
        <end position="90"/>
    </location>
</feature>
<dbReference type="RefSeq" id="WP_104291261.1">
    <property type="nucleotide sequence ID" value="NZ_PSXY01000036.1"/>
</dbReference>
<gene>
    <name evidence="3" type="ORF">C5E16_14640</name>
</gene>
<dbReference type="AlphaFoldDB" id="A0A2S5VN11"/>
<comment type="caution">
    <text evidence="3">The sequence shown here is derived from an EMBL/GenBank/DDBJ whole genome shotgun (WGS) entry which is preliminary data.</text>
</comment>
<feature type="region of interest" description="Disordered" evidence="1">
    <location>
        <begin position="1"/>
        <end position="25"/>
    </location>
</feature>
<feature type="transmembrane region" description="Helical" evidence="2">
    <location>
        <begin position="30"/>
        <end position="50"/>
    </location>
</feature>
<reference evidence="3 4" key="1">
    <citation type="submission" date="2018-02" db="EMBL/GenBank/DDBJ databases">
        <title>Bacteriophage NCPPB3778 and a type I-E CRISPR drive the evolution of the US Biological Select Agent, Rathayibacter toxicus.</title>
        <authorList>
            <person name="Davis E.W.II."/>
            <person name="Tabima J.F."/>
            <person name="Weisberg A.J."/>
            <person name="Lopes L.D."/>
            <person name="Wiseman M.S."/>
            <person name="Wiseman M.S."/>
            <person name="Pupko T."/>
            <person name="Belcher M.S."/>
            <person name="Sechler A.J."/>
            <person name="Tancos M.A."/>
            <person name="Schroeder B.K."/>
            <person name="Murray T.D."/>
            <person name="Luster D.G."/>
            <person name="Schneider W.L."/>
            <person name="Rogers E."/>
            <person name="Andreote F.D."/>
            <person name="Grunwald N.J."/>
            <person name="Putnam M.L."/>
            <person name="Chang J.H."/>
        </authorList>
    </citation>
    <scope>NUCLEOTIDE SEQUENCE [LARGE SCALE GENOMIC DNA]</scope>
    <source>
        <strain evidence="3 4">AY1B3</strain>
    </source>
</reference>
<evidence type="ECO:0000256" key="2">
    <source>
        <dbReference type="SAM" id="Phobius"/>
    </source>
</evidence>
<proteinExistence type="predicted"/>
<organism evidence="3 4">
    <name type="scientific">Clavibacter michiganensis</name>
    <dbReference type="NCBI Taxonomy" id="28447"/>
    <lineage>
        <taxon>Bacteria</taxon>
        <taxon>Bacillati</taxon>
        <taxon>Actinomycetota</taxon>
        <taxon>Actinomycetes</taxon>
        <taxon>Micrococcales</taxon>
        <taxon>Microbacteriaceae</taxon>
        <taxon>Clavibacter</taxon>
    </lineage>
</organism>
<evidence type="ECO:0000313" key="3">
    <source>
        <dbReference type="EMBL" id="PPF64362.1"/>
    </source>
</evidence>
<keyword evidence="2" id="KW-1133">Transmembrane helix</keyword>
<sequence>MTAVPSSADADAAAAPATPGVRRRGRPTRAGWIVGVFGAIAHGILVWQAVDQYTAFRDIATAFGGTLRPGTLATLVGAILVPVVAYVLAARATRGRPVAARVLVMLAGLAAASALTVGLAALLPLV</sequence>
<protein>
    <submittedName>
        <fullName evidence="3">Uncharacterized protein</fullName>
    </submittedName>
</protein>
<dbReference type="EMBL" id="PSXY01000036">
    <property type="protein sequence ID" value="PPF64362.1"/>
    <property type="molecule type" value="Genomic_DNA"/>
</dbReference>
<evidence type="ECO:0000256" key="1">
    <source>
        <dbReference type="SAM" id="MobiDB-lite"/>
    </source>
</evidence>